<evidence type="ECO:0000313" key="2">
    <source>
        <dbReference type="Proteomes" id="UP000267251"/>
    </source>
</evidence>
<name>A0A4P9XYS9_9FUNG</name>
<gene>
    <name evidence="1" type="ORF">BJ684DRAFT_17861</name>
</gene>
<reference evidence="2" key="1">
    <citation type="journal article" date="2018" name="Nat. Microbiol.">
        <title>Leveraging single-cell genomics to expand the fungal tree of life.</title>
        <authorList>
            <person name="Ahrendt S.R."/>
            <person name="Quandt C.A."/>
            <person name="Ciobanu D."/>
            <person name="Clum A."/>
            <person name="Salamov A."/>
            <person name="Andreopoulos B."/>
            <person name="Cheng J.F."/>
            <person name="Woyke T."/>
            <person name="Pelin A."/>
            <person name="Henrissat B."/>
            <person name="Reynolds N.K."/>
            <person name="Benny G.L."/>
            <person name="Smith M.E."/>
            <person name="James T.Y."/>
            <person name="Grigoriev I.V."/>
        </authorList>
    </citation>
    <scope>NUCLEOTIDE SEQUENCE [LARGE SCALE GENOMIC DNA]</scope>
</reference>
<dbReference type="AlphaFoldDB" id="A0A4P9XYS9"/>
<dbReference type="Proteomes" id="UP000267251">
    <property type="component" value="Unassembled WGS sequence"/>
</dbReference>
<organism evidence="1 2">
    <name type="scientific">Piptocephalis cylindrospora</name>
    <dbReference type="NCBI Taxonomy" id="1907219"/>
    <lineage>
        <taxon>Eukaryota</taxon>
        <taxon>Fungi</taxon>
        <taxon>Fungi incertae sedis</taxon>
        <taxon>Zoopagomycota</taxon>
        <taxon>Zoopagomycotina</taxon>
        <taxon>Zoopagomycetes</taxon>
        <taxon>Zoopagales</taxon>
        <taxon>Piptocephalidaceae</taxon>
        <taxon>Piptocephalis</taxon>
    </lineage>
</organism>
<keyword evidence="2" id="KW-1185">Reference proteome</keyword>
<sequence>MRPLLLVASWVLLSFFGTIMISAFPGFLPMKMIDRFLAHPSKEDINHRAWSMESLAPLPDPLVLSHDILPGPLGKVNGLINDTINPMGDAAIPTAPEPRDLANCLCNPTTLAVSRTIFLTVDAKLVNVLSRLSLQFATTMTQVLLTALPINRFTAPSAPSSIQRSLLPSLILLKNATMTLVHQDLEALFSKADTRLTKDIPFVDLRTWLTREIRIFLKANILAFSQHLVSLAHVYAQSVNLRLTLEPAGPTNTSTSPSFPPANTQFMDMALQKDATGIIEELAILHQKSTVKDMLNEGEELVKIAREKGLLGPAS</sequence>
<protein>
    <submittedName>
        <fullName evidence="1">Uncharacterized protein</fullName>
    </submittedName>
</protein>
<proteinExistence type="predicted"/>
<dbReference type="EMBL" id="KZ988808">
    <property type="protein sequence ID" value="RKP11557.1"/>
    <property type="molecule type" value="Genomic_DNA"/>
</dbReference>
<evidence type="ECO:0000313" key="1">
    <source>
        <dbReference type="EMBL" id="RKP11557.1"/>
    </source>
</evidence>
<accession>A0A4P9XYS9</accession>